<dbReference type="AlphaFoldDB" id="A0A4S8QGW3"/>
<gene>
    <name evidence="2" type="ORF">FAB82_00875</name>
</gene>
<name>A0A4S8QGW3_9ACTN</name>
<dbReference type="InterPro" id="IPR002145">
    <property type="entry name" value="CopG"/>
</dbReference>
<dbReference type="InterPro" id="IPR010985">
    <property type="entry name" value="Ribbon_hlx_hlx"/>
</dbReference>
<evidence type="ECO:0000313" key="3">
    <source>
        <dbReference type="Proteomes" id="UP000308760"/>
    </source>
</evidence>
<evidence type="ECO:0000313" key="2">
    <source>
        <dbReference type="EMBL" id="THV43640.1"/>
    </source>
</evidence>
<reference evidence="2 3" key="2">
    <citation type="submission" date="2019-05" db="EMBL/GenBank/DDBJ databases">
        <title>Glycomyces buryatensis sp. nov.</title>
        <authorList>
            <person name="Nikitina E."/>
        </authorList>
    </citation>
    <scope>NUCLEOTIDE SEQUENCE [LARGE SCALE GENOMIC DNA]</scope>
    <source>
        <strain evidence="2 3">18</strain>
    </source>
</reference>
<dbReference type="Gene3D" id="1.10.1220.10">
    <property type="entry name" value="Met repressor-like"/>
    <property type="match status" value="1"/>
</dbReference>
<organism evidence="2 3">
    <name type="scientific">Glycomyces buryatensis</name>
    <dbReference type="NCBI Taxonomy" id="2570927"/>
    <lineage>
        <taxon>Bacteria</taxon>
        <taxon>Bacillati</taxon>
        <taxon>Actinomycetota</taxon>
        <taxon>Actinomycetes</taxon>
        <taxon>Glycomycetales</taxon>
        <taxon>Glycomycetaceae</taxon>
        <taxon>Glycomyces</taxon>
    </lineage>
</organism>
<keyword evidence="3" id="KW-1185">Reference proteome</keyword>
<proteinExistence type="predicted"/>
<sequence>MLAYMARTTVKISDQLDARLRHEAARRGMTISEVTREAIEAYLGGGGGKRRLLAAGAGHSGRSDISERIEEILQHELGVDS</sequence>
<dbReference type="InterPro" id="IPR013321">
    <property type="entry name" value="Arc_rbn_hlx_hlx"/>
</dbReference>
<accession>A0A4S8QGW3</accession>
<dbReference type="EMBL" id="STGY01000001">
    <property type="protein sequence ID" value="THV43640.1"/>
    <property type="molecule type" value="Genomic_DNA"/>
</dbReference>
<dbReference type="GO" id="GO:0006355">
    <property type="term" value="P:regulation of DNA-templated transcription"/>
    <property type="evidence" value="ECO:0007669"/>
    <property type="project" value="InterPro"/>
</dbReference>
<dbReference type="CDD" id="cd21631">
    <property type="entry name" value="RHH_CopG_NikR-like"/>
    <property type="match status" value="1"/>
</dbReference>
<reference evidence="3" key="1">
    <citation type="submission" date="2019-04" db="EMBL/GenBank/DDBJ databases">
        <title>Nocardioides xinjiangensis sp. nov.</title>
        <authorList>
            <person name="Liu S."/>
        </authorList>
    </citation>
    <scope>NUCLEOTIDE SEQUENCE [LARGE SCALE GENOMIC DNA]</scope>
    <source>
        <strain evidence="3">18</strain>
    </source>
</reference>
<dbReference type="Pfam" id="PF01402">
    <property type="entry name" value="RHH_1"/>
    <property type="match status" value="1"/>
</dbReference>
<evidence type="ECO:0000259" key="1">
    <source>
        <dbReference type="Pfam" id="PF01402"/>
    </source>
</evidence>
<dbReference type="SUPFAM" id="SSF47598">
    <property type="entry name" value="Ribbon-helix-helix"/>
    <property type="match status" value="1"/>
</dbReference>
<feature type="domain" description="Ribbon-helix-helix protein CopG" evidence="1">
    <location>
        <begin position="7"/>
        <end position="43"/>
    </location>
</feature>
<protein>
    <submittedName>
        <fullName evidence="2">CopG family transcriptional regulator</fullName>
    </submittedName>
</protein>
<dbReference type="OrthoDB" id="4286349at2"/>
<comment type="caution">
    <text evidence="2">The sequence shown here is derived from an EMBL/GenBank/DDBJ whole genome shotgun (WGS) entry which is preliminary data.</text>
</comment>
<dbReference type="Proteomes" id="UP000308760">
    <property type="component" value="Unassembled WGS sequence"/>
</dbReference>